<evidence type="ECO:0000313" key="2">
    <source>
        <dbReference type="Proteomes" id="UP000230069"/>
    </source>
</evidence>
<dbReference type="InParanoid" id="A0A2G5C1Y4"/>
<sequence length="69" mass="7935">MQLRNKTEQFHELLTLNDADALLNKTYVAIQDLMAMIADTAEDTFEELLLALVKSHVQEHLRRALLDPD</sequence>
<evidence type="ECO:0000313" key="1">
    <source>
        <dbReference type="EMBL" id="PIA25293.1"/>
    </source>
</evidence>
<gene>
    <name evidence="1" type="ORF">AQUCO_12000029v1</name>
</gene>
<keyword evidence="2" id="KW-1185">Reference proteome</keyword>
<proteinExistence type="predicted"/>
<protein>
    <submittedName>
        <fullName evidence="1">Uncharacterized protein</fullName>
    </submittedName>
</protein>
<dbReference type="AlphaFoldDB" id="A0A2G5C1Y4"/>
<organism evidence="1 2">
    <name type="scientific">Aquilegia coerulea</name>
    <name type="common">Rocky mountain columbine</name>
    <dbReference type="NCBI Taxonomy" id="218851"/>
    <lineage>
        <taxon>Eukaryota</taxon>
        <taxon>Viridiplantae</taxon>
        <taxon>Streptophyta</taxon>
        <taxon>Embryophyta</taxon>
        <taxon>Tracheophyta</taxon>
        <taxon>Spermatophyta</taxon>
        <taxon>Magnoliopsida</taxon>
        <taxon>Ranunculales</taxon>
        <taxon>Ranunculaceae</taxon>
        <taxon>Thalictroideae</taxon>
        <taxon>Aquilegia</taxon>
    </lineage>
</organism>
<reference evidence="1 2" key="1">
    <citation type="submission" date="2017-09" db="EMBL/GenBank/DDBJ databases">
        <title>WGS assembly of Aquilegia coerulea Goldsmith.</title>
        <authorList>
            <person name="Hodges S."/>
            <person name="Kramer E."/>
            <person name="Nordborg M."/>
            <person name="Tomkins J."/>
            <person name="Borevitz J."/>
            <person name="Derieg N."/>
            <person name="Yan J."/>
            <person name="Mihaltcheva S."/>
            <person name="Hayes R.D."/>
            <person name="Rokhsar D."/>
        </authorList>
    </citation>
    <scope>NUCLEOTIDE SEQUENCE [LARGE SCALE GENOMIC DNA]</scope>
    <source>
        <strain evidence="2">cv. Goldsmith</strain>
    </source>
</reference>
<accession>A0A2G5C1Y4</accession>
<name>A0A2G5C1Y4_AQUCA</name>
<dbReference type="EMBL" id="KZ305136">
    <property type="protein sequence ID" value="PIA25293.1"/>
    <property type="molecule type" value="Genomic_DNA"/>
</dbReference>
<dbReference type="Proteomes" id="UP000230069">
    <property type="component" value="Unassembled WGS sequence"/>
</dbReference>